<dbReference type="Proteomes" id="UP001272242">
    <property type="component" value="Unassembled WGS sequence"/>
</dbReference>
<gene>
    <name evidence="2" type="ORF">R5W23_000143</name>
</gene>
<evidence type="ECO:0000256" key="1">
    <source>
        <dbReference type="SAM" id="MobiDB-lite"/>
    </source>
</evidence>
<dbReference type="RefSeq" id="WP_320684669.1">
    <property type="nucleotide sequence ID" value="NZ_JAXBLV010000001.1"/>
</dbReference>
<feature type="region of interest" description="Disordered" evidence="1">
    <location>
        <begin position="99"/>
        <end position="121"/>
    </location>
</feature>
<proteinExistence type="predicted"/>
<sequence>MSNVTPTNPAQMLRAYAVLFDMQLVGQDGELVNAHVVDVVPVQIRGPVVERAEVARLGLQSLEESWDSEQHGDFERYRMLRAKVVSVAEEWVFRPSTTTDEIQCHPIEPPRRFSRFGPSDN</sequence>
<accession>A0ABU5EQI4</accession>
<keyword evidence="3" id="KW-1185">Reference proteome</keyword>
<evidence type="ECO:0000313" key="2">
    <source>
        <dbReference type="EMBL" id="MDY3557616.1"/>
    </source>
</evidence>
<evidence type="ECO:0000313" key="3">
    <source>
        <dbReference type="Proteomes" id="UP001272242"/>
    </source>
</evidence>
<dbReference type="EMBL" id="JAXBLV010000001">
    <property type="protein sequence ID" value="MDY3557616.1"/>
    <property type="molecule type" value="Genomic_DNA"/>
</dbReference>
<name>A0ABU5EQI4_9BACT</name>
<organism evidence="2 3">
    <name type="scientific">Gemmata algarum</name>
    <dbReference type="NCBI Taxonomy" id="2975278"/>
    <lineage>
        <taxon>Bacteria</taxon>
        <taxon>Pseudomonadati</taxon>
        <taxon>Planctomycetota</taxon>
        <taxon>Planctomycetia</taxon>
        <taxon>Gemmatales</taxon>
        <taxon>Gemmataceae</taxon>
        <taxon>Gemmata</taxon>
    </lineage>
</organism>
<comment type="caution">
    <text evidence="2">The sequence shown here is derived from an EMBL/GenBank/DDBJ whole genome shotgun (WGS) entry which is preliminary data.</text>
</comment>
<reference evidence="3" key="1">
    <citation type="journal article" date="2023" name="Mar. Drugs">
        <title>Gemmata algarum, a Novel Planctomycete Isolated from an Algal Mat, Displays Antimicrobial Activity.</title>
        <authorList>
            <person name="Kumar G."/>
            <person name="Kallscheuer N."/>
            <person name="Kashif M."/>
            <person name="Ahamad S."/>
            <person name="Jagadeeshwari U."/>
            <person name="Pannikurungottu S."/>
            <person name="Haufschild T."/>
            <person name="Kabuu M."/>
            <person name="Sasikala C."/>
            <person name="Jogler C."/>
            <person name="Ramana C."/>
        </authorList>
    </citation>
    <scope>NUCLEOTIDE SEQUENCE [LARGE SCALE GENOMIC DNA]</scope>
    <source>
        <strain evidence="3">JC673</strain>
    </source>
</reference>
<protein>
    <submittedName>
        <fullName evidence="2">Uncharacterized protein</fullName>
    </submittedName>
</protein>